<name>A0A3P6CLG6_BRAOL</name>
<reference evidence="1" key="1">
    <citation type="submission" date="2018-11" db="EMBL/GenBank/DDBJ databases">
        <authorList>
            <consortium name="Genoscope - CEA"/>
            <person name="William W."/>
        </authorList>
    </citation>
    <scope>NUCLEOTIDE SEQUENCE</scope>
</reference>
<accession>A0A3P6CLG6</accession>
<protein>
    <submittedName>
        <fullName evidence="1">Uncharacterized protein</fullName>
    </submittedName>
</protein>
<dbReference type="EMBL" id="LR031873">
    <property type="protein sequence ID" value="VDD08349.1"/>
    <property type="molecule type" value="Genomic_DNA"/>
</dbReference>
<dbReference type="AlphaFoldDB" id="A0A3P6CLG6"/>
<evidence type="ECO:0000313" key="1">
    <source>
        <dbReference type="EMBL" id="VDD08349.1"/>
    </source>
</evidence>
<organism evidence="1">
    <name type="scientific">Brassica oleracea</name>
    <name type="common">Wild cabbage</name>
    <dbReference type="NCBI Taxonomy" id="3712"/>
    <lineage>
        <taxon>Eukaryota</taxon>
        <taxon>Viridiplantae</taxon>
        <taxon>Streptophyta</taxon>
        <taxon>Embryophyta</taxon>
        <taxon>Tracheophyta</taxon>
        <taxon>Spermatophyta</taxon>
        <taxon>Magnoliopsida</taxon>
        <taxon>eudicotyledons</taxon>
        <taxon>Gunneridae</taxon>
        <taxon>Pentapetalae</taxon>
        <taxon>rosids</taxon>
        <taxon>malvids</taxon>
        <taxon>Brassicales</taxon>
        <taxon>Brassicaceae</taxon>
        <taxon>Brassiceae</taxon>
        <taxon>Brassica</taxon>
    </lineage>
</organism>
<gene>
    <name evidence="1" type="ORF">BOLC4T23966H</name>
</gene>
<sequence length="86" mass="10218">MPENRFWFSANPNYLRNPLLVKQTKEETRKIRLLSYFSYYFFFAFPEKSTNGSHFTGFKLFRLDSAVDRASQLRVTRGETSTPRLP</sequence>
<proteinExistence type="predicted"/>